<comment type="pathway">
    <text evidence="2">Glycolipid biosynthesis; glycosylphosphatidylinositol-anchor biosynthesis.</text>
</comment>
<comment type="subcellular location">
    <subcellularLocation>
        <location evidence="1">Membrane</location>
        <topology evidence="1">Multi-pass membrane protein</topology>
    </subcellularLocation>
</comment>
<evidence type="ECO:0000256" key="1">
    <source>
        <dbReference type="ARBA" id="ARBA00004141"/>
    </source>
</evidence>
<evidence type="ECO:0000256" key="5">
    <source>
        <dbReference type="ARBA" id="ARBA00022692"/>
    </source>
</evidence>
<dbReference type="UniPathway" id="UPA00196"/>
<evidence type="ECO:0008006" key="11">
    <source>
        <dbReference type="Google" id="ProtNLM"/>
    </source>
</evidence>
<feature type="transmembrane region" description="Helical" evidence="8">
    <location>
        <begin position="76"/>
        <end position="95"/>
    </location>
</feature>
<evidence type="ECO:0000256" key="8">
    <source>
        <dbReference type="SAM" id="Phobius"/>
    </source>
</evidence>
<feature type="transmembrane region" description="Helical" evidence="8">
    <location>
        <begin position="49"/>
        <end position="70"/>
    </location>
</feature>
<reference evidence="9 10" key="1">
    <citation type="submission" date="2017-12" db="EMBL/GenBank/DDBJ databases">
        <title>Genome Sequence of a Multidrug-Resistant Candida haemulonii Isolate from a Patient with Chronic Leg Ulcers in Israel.</title>
        <authorList>
            <person name="Chow N.A."/>
            <person name="Gade L."/>
            <person name="Batra D."/>
            <person name="Rowe L.A."/>
            <person name="Ben-Ami R."/>
            <person name="Loparev V.N."/>
            <person name="Litvintseva A.P."/>
        </authorList>
    </citation>
    <scope>NUCLEOTIDE SEQUENCE [LARGE SCALE GENOMIC DNA]</scope>
    <source>
        <strain evidence="9 10">B11899</strain>
    </source>
</reference>
<dbReference type="InterPro" id="IPR009450">
    <property type="entry name" value="Plno_GlcNAc_GPI2"/>
</dbReference>
<dbReference type="PANTHER" id="PTHR12982">
    <property type="entry name" value="PHOSPHATIDYLINOSITOL GLYCAN, CLASS C"/>
    <property type="match status" value="1"/>
</dbReference>
<proteinExistence type="inferred from homology"/>
<comment type="caution">
    <text evidence="9">The sequence shown here is derived from an EMBL/GenBank/DDBJ whole genome shotgun (WGS) entry which is preliminary data.</text>
</comment>
<accession>A0A2V1AWA2</accession>
<dbReference type="AlphaFoldDB" id="A0A2V1AWA2"/>
<evidence type="ECO:0000313" key="9">
    <source>
        <dbReference type="EMBL" id="PVH22377.1"/>
    </source>
</evidence>
<comment type="similarity">
    <text evidence="3">Belongs to the PIGC family.</text>
</comment>
<gene>
    <name evidence="9" type="ORF">CXQ85_004945</name>
</gene>
<dbReference type="GO" id="GO:0006506">
    <property type="term" value="P:GPI anchor biosynthetic process"/>
    <property type="evidence" value="ECO:0007669"/>
    <property type="project" value="UniProtKB-UniPathway"/>
</dbReference>
<name>A0A2V1AWA2_9ASCO</name>
<dbReference type="OrthoDB" id="196709at2759"/>
<dbReference type="GO" id="GO:0000506">
    <property type="term" value="C:glycosylphosphatidylinositol-N-acetylglucosaminyltransferase (GPI-GnT) complex"/>
    <property type="evidence" value="ECO:0007669"/>
    <property type="project" value="TreeGrafter"/>
</dbReference>
<feature type="transmembrane region" description="Helical" evidence="8">
    <location>
        <begin position="241"/>
        <end position="259"/>
    </location>
</feature>
<dbReference type="EMBL" id="PKFO01000008">
    <property type="protein sequence ID" value="PVH22377.1"/>
    <property type="molecule type" value="Genomic_DNA"/>
</dbReference>
<dbReference type="PIRSF" id="PIRSF016104">
    <property type="entry name" value="GPI2"/>
    <property type="match status" value="1"/>
</dbReference>
<evidence type="ECO:0000256" key="2">
    <source>
        <dbReference type="ARBA" id="ARBA00004687"/>
    </source>
</evidence>
<dbReference type="PANTHER" id="PTHR12982:SF0">
    <property type="entry name" value="PHOSPHATIDYLINOSITOL N-ACETYLGLUCOSAMINYLTRANSFERASE SUBUNIT C"/>
    <property type="match status" value="1"/>
</dbReference>
<feature type="transmembrane region" description="Helical" evidence="8">
    <location>
        <begin position="107"/>
        <end position="124"/>
    </location>
</feature>
<dbReference type="VEuPathDB" id="FungiDB:CXQ85_004945"/>
<dbReference type="Pfam" id="PF06432">
    <property type="entry name" value="GPI2"/>
    <property type="match status" value="1"/>
</dbReference>
<organism evidence="9 10">
    <name type="scientific">Candidozyma haemuli</name>
    <dbReference type="NCBI Taxonomy" id="45357"/>
    <lineage>
        <taxon>Eukaryota</taxon>
        <taxon>Fungi</taxon>
        <taxon>Dikarya</taxon>
        <taxon>Ascomycota</taxon>
        <taxon>Saccharomycotina</taxon>
        <taxon>Pichiomycetes</taxon>
        <taxon>Metschnikowiaceae</taxon>
        <taxon>Candidozyma</taxon>
    </lineage>
</organism>
<keyword evidence="10" id="KW-1185">Reference proteome</keyword>
<keyword evidence="6 8" id="KW-1133">Transmembrane helix</keyword>
<evidence type="ECO:0000256" key="3">
    <source>
        <dbReference type="ARBA" id="ARBA00008321"/>
    </source>
</evidence>
<keyword evidence="4" id="KW-0337">GPI-anchor biosynthesis</keyword>
<keyword evidence="5 8" id="KW-0812">Transmembrane</keyword>
<keyword evidence="7 8" id="KW-0472">Membrane</keyword>
<dbReference type="RefSeq" id="XP_025343317.1">
    <property type="nucleotide sequence ID" value="XM_025488550.1"/>
</dbReference>
<dbReference type="STRING" id="45357.A0A2V1AWA2"/>
<feature type="transmembrane region" description="Helical" evidence="8">
    <location>
        <begin position="218"/>
        <end position="235"/>
    </location>
</feature>
<evidence type="ECO:0000313" key="10">
    <source>
        <dbReference type="Proteomes" id="UP000244309"/>
    </source>
</evidence>
<evidence type="ECO:0000256" key="6">
    <source>
        <dbReference type="ARBA" id="ARBA00022989"/>
    </source>
</evidence>
<evidence type="ECO:0000256" key="4">
    <source>
        <dbReference type="ARBA" id="ARBA00022502"/>
    </source>
</evidence>
<dbReference type="GeneID" id="37010275"/>
<dbReference type="Proteomes" id="UP000244309">
    <property type="component" value="Unassembled WGS sequence"/>
</dbReference>
<sequence length="283" mass="31807">MVSGPRVWKKLLYLDQPFPDNYTPVSFLDQLKRNTTVSKYSFRKLYNDFSLVALYASLLLLVNLNFSGIYSGYWQAYVSMAFGTTMAGVGLMALPTILNSPDAGENVKSNTVILLLLLLLSPVLRSLTKSTSSDSIWALSSVLTCLNVLCHDYALETSQSYRAVISTNLSFTNGIVLASRLQSSMDAFVFLVFSTEVCILFPMFDLRLREKSYTAHNTVMFFVYGIVGSVIYVIHGAWFSLVYFSGVVFVSLCLPWYFMSLQRYKNELQGPWDTAKPKINTTS</sequence>
<protein>
    <recommendedName>
        <fullName evidence="11">Phosphatidylinositol N-acetylglucosaminyltransferase</fullName>
    </recommendedName>
</protein>
<feature type="transmembrane region" description="Helical" evidence="8">
    <location>
        <begin position="187"/>
        <end position="206"/>
    </location>
</feature>
<evidence type="ECO:0000256" key="7">
    <source>
        <dbReference type="ARBA" id="ARBA00023136"/>
    </source>
</evidence>